<organism evidence="1">
    <name type="scientific">hydrothermal vent metagenome</name>
    <dbReference type="NCBI Taxonomy" id="652676"/>
    <lineage>
        <taxon>unclassified sequences</taxon>
        <taxon>metagenomes</taxon>
        <taxon>ecological metagenomes</taxon>
    </lineage>
</organism>
<dbReference type="CDD" id="cd02980">
    <property type="entry name" value="TRX_Fd_family"/>
    <property type="match status" value="1"/>
</dbReference>
<accession>A0A3B0ZFS3</accession>
<protein>
    <submittedName>
        <fullName evidence="1">Ferredoxin, 2Fe-2S</fullName>
    </submittedName>
</protein>
<evidence type="ECO:0000313" key="1">
    <source>
        <dbReference type="EMBL" id="VAW90431.1"/>
    </source>
</evidence>
<proteinExistence type="predicted"/>
<sequence length="122" mass="13928">MHCFYLFPLPLPLYSCIVAPMYFKHHVFFCTNQRDGGRECCQRFGASEVRDYAKQRVKALGLSGKDGVRINAAGCLDRCSEGPVLVVYPEGVWYNYVDKEDVDEIIDEHLTHGRVVERLKIG</sequence>
<name>A0A3B0ZFS3_9ZZZZ</name>
<gene>
    <name evidence="1" type="ORF">MNBD_GAMMA17-1323</name>
</gene>
<dbReference type="SUPFAM" id="SSF52833">
    <property type="entry name" value="Thioredoxin-like"/>
    <property type="match status" value="1"/>
</dbReference>
<dbReference type="AlphaFoldDB" id="A0A3B0ZFS3"/>
<dbReference type="InterPro" id="IPR036249">
    <property type="entry name" value="Thioredoxin-like_sf"/>
</dbReference>
<dbReference type="EMBL" id="UOFQ01000189">
    <property type="protein sequence ID" value="VAW90431.1"/>
    <property type="molecule type" value="Genomic_DNA"/>
</dbReference>
<reference evidence="1" key="1">
    <citation type="submission" date="2018-06" db="EMBL/GenBank/DDBJ databases">
        <authorList>
            <person name="Zhirakovskaya E."/>
        </authorList>
    </citation>
    <scope>NUCLEOTIDE SEQUENCE</scope>
</reference>
<dbReference type="Gene3D" id="3.40.30.10">
    <property type="entry name" value="Glutaredoxin"/>
    <property type="match status" value="1"/>
</dbReference>